<dbReference type="EMBL" id="DRZX01000135">
    <property type="protein sequence ID" value="HHS48774.1"/>
    <property type="molecule type" value="Genomic_DNA"/>
</dbReference>
<protein>
    <recommendedName>
        <fullName evidence="3">Porin</fullName>
    </recommendedName>
</protein>
<keyword evidence="1" id="KW-0732">Signal</keyword>
<sequence>MKKRLVSLVAAAALLGSVSIASAGTVTTKGDTNISLGGFIQTYFSWANNQTNLGYYANPEKEDPATTNFGTSTQYSRITLGLSNPTEGITGVVEGDFFGGGAGQELYDTGNLRLRHAYIVKTFCEEGGYTPWLLIGRTWDPLTMLNNFTLNTIVGIAGQNWGEGVVRTSQIGFGVKFDLGSVKLNPGIYAANLGGNSAFGNSGILYPDAPTLSQRLTSPGFAIKVPVDFNTGLGAPANFYAGFEWQPMKLSSDEFAIDSKNKNAWMATVGLTLPVYFVNLTGNFHYERGMTAFDRPMFENDAYTMPSFYVDNDGSVQTVHGTSWTAQAQIDFDKLAQAPVTFSFGYGQTVFSNYGNLADYATLVRK</sequence>
<gene>
    <name evidence="2" type="ORF">ENM99_02800</name>
</gene>
<accession>A0A7C6EAC0</accession>
<proteinExistence type="predicted"/>
<dbReference type="SUPFAM" id="SSF56935">
    <property type="entry name" value="Porins"/>
    <property type="match status" value="1"/>
</dbReference>
<reference evidence="2" key="1">
    <citation type="journal article" date="2020" name="mSystems">
        <title>Genome- and Community-Level Interaction Insights into Carbon Utilization and Element Cycling Functions of Hydrothermarchaeota in Hydrothermal Sediment.</title>
        <authorList>
            <person name="Zhou Z."/>
            <person name="Liu Y."/>
            <person name="Xu W."/>
            <person name="Pan J."/>
            <person name="Luo Z.H."/>
            <person name="Li M."/>
        </authorList>
    </citation>
    <scope>NUCLEOTIDE SEQUENCE [LARGE SCALE GENOMIC DNA]</scope>
    <source>
        <strain evidence="2">SpSt-1135</strain>
    </source>
</reference>
<feature type="non-terminal residue" evidence="2">
    <location>
        <position position="366"/>
    </location>
</feature>
<dbReference type="Proteomes" id="UP000886400">
    <property type="component" value="Unassembled WGS sequence"/>
</dbReference>
<feature type="chain" id="PRO_5028065509" description="Porin" evidence="1">
    <location>
        <begin position="24"/>
        <end position="366"/>
    </location>
</feature>
<feature type="signal peptide" evidence="1">
    <location>
        <begin position="1"/>
        <end position="23"/>
    </location>
</feature>
<evidence type="ECO:0000313" key="2">
    <source>
        <dbReference type="EMBL" id="HHS48774.1"/>
    </source>
</evidence>
<dbReference type="AlphaFoldDB" id="A0A7C6EAC0"/>
<comment type="caution">
    <text evidence="2">The sequence shown here is derived from an EMBL/GenBank/DDBJ whole genome shotgun (WGS) entry which is preliminary data.</text>
</comment>
<name>A0A7C6EAC0_DESAE</name>
<evidence type="ECO:0008006" key="3">
    <source>
        <dbReference type="Google" id="ProtNLM"/>
    </source>
</evidence>
<organism evidence="2">
    <name type="scientific">Desulfurella acetivorans</name>
    <dbReference type="NCBI Taxonomy" id="33002"/>
    <lineage>
        <taxon>Bacteria</taxon>
        <taxon>Pseudomonadati</taxon>
        <taxon>Campylobacterota</taxon>
        <taxon>Desulfurellia</taxon>
        <taxon>Desulfurellales</taxon>
        <taxon>Desulfurellaceae</taxon>
        <taxon>Desulfurella</taxon>
    </lineage>
</organism>
<evidence type="ECO:0000256" key="1">
    <source>
        <dbReference type="SAM" id="SignalP"/>
    </source>
</evidence>